<feature type="chain" id="PRO_5016992700" evidence="2">
    <location>
        <begin position="26"/>
        <end position="328"/>
    </location>
</feature>
<evidence type="ECO:0000256" key="2">
    <source>
        <dbReference type="SAM" id="SignalP"/>
    </source>
</evidence>
<dbReference type="Proteomes" id="UP000255265">
    <property type="component" value="Unassembled WGS sequence"/>
</dbReference>
<accession>A0A370FPJ9</accession>
<keyword evidence="4" id="KW-1185">Reference proteome</keyword>
<reference evidence="3 4" key="1">
    <citation type="submission" date="2018-07" db="EMBL/GenBank/DDBJ databases">
        <title>Genomic Encyclopedia of Type Strains, Phase IV (KMG-IV): sequencing the most valuable type-strain genomes for metagenomic binning, comparative biology and taxonomic classification.</title>
        <authorList>
            <person name="Goeker M."/>
        </authorList>
    </citation>
    <scope>NUCLEOTIDE SEQUENCE [LARGE SCALE GENOMIC DNA]</scope>
    <source>
        <strain evidence="3 4">DSM 21352</strain>
    </source>
</reference>
<gene>
    <name evidence="3" type="ORF">DFR41_101949</name>
</gene>
<evidence type="ECO:0000256" key="1">
    <source>
        <dbReference type="SAM" id="MobiDB-lite"/>
    </source>
</evidence>
<feature type="region of interest" description="Disordered" evidence="1">
    <location>
        <begin position="193"/>
        <end position="218"/>
    </location>
</feature>
<protein>
    <submittedName>
        <fullName evidence="3">Uncharacterized protein</fullName>
    </submittedName>
</protein>
<organism evidence="3 4">
    <name type="scientific">Pseudacidovorax intermedius</name>
    <dbReference type="NCBI Taxonomy" id="433924"/>
    <lineage>
        <taxon>Bacteria</taxon>
        <taxon>Pseudomonadati</taxon>
        <taxon>Pseudomonadota</taxon>
        <taxon>Betaproteobacteria</taxon>
        <taxon>Burkholderiales</taxon>
        <taxon>Comamonadaceae</taxon>
        <taxon>Pseudacidovorax</taxon>
    </lineage>
</organism>
<evidence type="ECO:0000313" key="3">
    <source>
        <dbReference type="EMBL" id="RDI29193.1"/>
    </source>
</evidence>
<feature type="signal peptide" evidence="2">
    <location>
        <begin position="1"/>
        <end position="25"/>
    </location>
</feature>
<evidence type="ECO:0000313" key="4">
    <source>
        <dbReference type="Proteomes" id="UP000255265"/>
    </source>
</evidence>
<comment type="caution">
    <text evidence="3">The sequence shown here is derived from an EMBL/GenBank/DDBJ whole genome shotgun (WGS) entry which is preliminary data.</text>
</comment>
<keyword evidence="2" id="KW-0732">Signal</keyword>
<dbReference type="RefSeq" id="WP_244917646.1">
    <property type="nucleotide sequence ID" value="NZ_QQAV01000001.1"/>
</dbReference>
<sequence>MTSTLRLSLLAAAAASALLAGCASSGNSASSGNAASAATPGAATPAPAAAPAVAPAPVAPPRLPGLDYAAIRDAADDSSAVKIRKALVGETVSVELARASGRGVPAGAYAVDADDGIFFRCATSERGFKGGTVTAKVRSVHVTTKPKHRVLELDRCAEVAAAAPAPMPARAAAPAPAPVAAAPAAAAPVAASSAKGSGTRGAGKPGMDANGNVVDSSKVESGSGITVKGINDYEGEITGNPAANSKFTRLQIGMPVRQVTDLIGPPTDQGAYMTGKAWIPFYFGGDRHRFEMTYKGQGRLIFAGGGMGDFSSGYLIWIIHNASEPGYR</sequence>
<proteinExistence type="predicted"/>
<dbReference type="EMBL" id="QQAV01000001">
    <property type="protein sequence ID" value="RDI29193.1"/>
    <property type="molecule type" value="Genomic_DNA"/>
</dbReference>
<feature type="region of interest" description="Disordered" evidence="1">
    <location>
        <begin position="33"/>
        <end position="54"/>
    </location>
</feature>
<dbReference type="PROSITE" id="PS51257">
    <property type="entry name" value="PROKAR_LIPOPROTEIN"/>
    <property type="match status" value="1"/>
</dbReference>
<dbReference type="AlphaFoldDB" id="A0A370FPJ9"/>
<name>A0A370FPJ9_9BURK</name>